<dbReference type="EMBL" id="BGZK01001413">
    <property type="protein sequence ID" value="GBP79419.1"/>
    <property type="molecule type" value="Genomic_DNA"/>
</dbReference>
<name>A0A4C1YXS6_EUMVA</name>
<comment type="caution">
    <text evidence="1">The sequence shown here is derived from an EMBL/GenBank/DDBJ whole genome shotgun (WGS) entry which is preliminary data.</text>
</comment>
<keyword evidence="2" id="KW-1185">Reference proteome</keyword>
<proteinExistence type="predicted"/>
<evidence type="ECO:0000313" key="2">
    <source>
        <dbReference type="Proteomes" id="UP000299102"/>
    </source>
</evidence>
<reference evidence="1 2" key="1">
    <citation type="journal article" date="2019" name="Commun. Biol.">
        <title>The bagworm genome reveals a unique fibroin gene that provides high tensile strength.</title>
        <authorList>
            <person name="Kono N."/>
            <person name="Nakamura H."/>
            <person name="Ohtoshi R."/>
            <person name="Tomita M."/>
            <person name="Numata K."/>
            <person name="Arakawa K."/>
        </authorList>
    </citation>
    <scope>NUCLEOTIDE SEQUENCE [LARGE SCALE GENOMIC DNA]</scope>
</reference>
<dbReference type="AlphaFoldDB" id="A0A4C1YXS6"/>
<sequence>MRALKPAHPVIQGSHTTGASTAVSFKQLRHGYTLPWAVKDWTRGLRSLDIIQRRRRPRLHPIFQVNERKLAYMRDENGFKMFGVVYVMEESFLRIRKLDPKFESRSGLRPSGAASR</sequence>
<protein>
    <submittedName>
        <fullName evidence="1">Uncharacterized protein</fullName>
    </submittedName>
</protein>
<evidence type="ECO:0000313" key="1">
    <source>
        <dbReference type="EMBL" id="GBP79419.1"/>
    </source>
</evidence>
<organism evidence="1 2">
    <name type="scientific">Eumeta variegata</name>
    <name type="common">Bagworm moth</name>
    <name type="synonym">Eumeta japonica</name>
    <dbReference type="NCBI Taxonomy" id="151549"/>
    <lineage>
        <taxon>Eukaryota</taxon>
        <taxon>Metazoa</taxon>
        <taxon>Ecdysozoa</taxon>
        <taxon>Arthropoda</taxon>
        <taxon>Hexapoda</taxon>
        <taxon>Insecta</taxon>
        <taxon>Pterygota</taxon>
        <taxon>Neoptera</taxon>
        <taxon>Endopterygota</taxon>
        <taxon>Lepidoptera</taxon>
        <taxon>Glossata</taxon>
        <taxon>Ditrysia</taxon>
        <taxon>Tineoidea</taxon>
        <taxon>Psychidae</taxon>
        <taxon>Oiketicinae</taxon>
        <taxon>Eumeta</taxon>
    </lineage>
</organism>
<dbReference type="Proteomes" id="UP000299102">
    <property type="component" value="Unassembled WGS sequence"/>
</dbReference>
<gene>
    <name evidence="1" type="ORF">EVAR_61844_1</name>
</gene>
<accession>A0A4C1YXS6</accession>